<dbReference type="eggNOG" id="KOG2741">
    <property type="taxonomic scope" value="Eukaryota"/>
</dbReference>
<dbReference type="Pfam" id="PF01408">
    <property type="entry name" value="GFO_IDH_MocA"/>
    <property type="match status" value="1"/>
</dbReference>
<dbReference type="Proteomes" id="UP000013827">
    <property type="component" value="Unassembled WGS sequence"/>
</dbReference>
<evidence type="ECO:0000256" key="4">
    <source>
        <dbReference type="ARBA" id="ARBA00042988"/>
    </source>
</evidence>
<dbReference type="PANTHER" id="PTHR22604:SF105">
    <property type="entry name" value="TRANS-1,2-DIHYDROBENZENE-1,2-DIOL DEHYDROGENASE"/>
    <property type="match status" value="1"/>
</dbReference>
<comment type="catalytic activity">
    <reaction evidence="5">
        <text>D-xylose + NADP(+) = D-xylono-1,5-lactone + NADPH + H(+)</text>
        <dbReference type="Rhea" id="RHEA:22000"/>
        <dbReference type="ChEBI" id="CHEBI:15378"/>
        <dbReference type="ChEBI" id="CHEBI:15867"/>
        <dbReference type="ChEBI" id="CHEBI:53455"/>
        <dbReference type="ChEBI" id="CHEBI:57783"/>
        <dbReference type="ChEBI" id="CHEBI:58349"/>
        <dbReference type="EC" id="1.1.1.179"/>
    </reaction>
</comment>
<dbReference type="GO" id="GO:0000166">
    <property type="term" value="F:nucleotide binding"/>
    <property type="evidence" value="ECO:0007669"/>
    <property type="project" value="InterPro"/>
</dbReference>
<evidence type="ECO:0000256" key="5">
    <source>
        <dbReference type="ARBA" id="ARBA00049233"/>
    </source>
</evidence>
<evidence type="ECO:0000313" key="8">
    <source>
        <dbReference type="EnsemblProtists" id="EOD17344"/>
    </source>
</evidence>
<dbReference type="Gene3D" id="3.40.50.720">
    <property type="entry name" value="NAD(P)-binding Rossmann-like Domain"/>
    <property type="match status" value="1"/>
</dbReference>
<evidence type="ECO:0000259" key="7">
    <source>
        <dbReference type="Pfam" id="PF22725"/>
    </source>
</evidence>
<organism evidence="8 9">
    <name type="scientific">Emiliania huxleyi (strain CCMP1516)</name>
    <dbReference type="NCBI Taxonomy" id="280463"/>
    <lineage>
        <taxon>Eukaryota</taxon>
        <taxon>Haptista</taxon>
        <taxon>Haptophyta</taxon>
        <taxon>Prymnesiophyceae</taxon>
        <taxon>Isochrysidales</taxon>
        <taxon>Noelaerhabdaceae</taxon>
        <taxon>Emiliania</taxon>
    </lineage>
</organism>
<dbReference type="EC" id="1.1.1.179" evidence="3"/>
<name>A0A0D3J1F9_EMIH1</name>
<dbReference type="OMA" id="YWCCTQL"/>
<accession>A0A0D3J1F9</accession>
<dbReference type="InterPro" id="IPR050984">
    <property type="entry name" value="Gfo/Idh/MocA_domain"/>
</dbReference>
<feature type="domain" description="GFO/IDH/MocA-like oxidoreductase" evidence="7">
    <location>
        <begin position="147"/>
        <end position="255"/>
    </location>
</feature>
<dbReference type="InterPro" id="IPR000683">
    <property type="entry name" value="Gfo/Idh/MocA-like_OxRdtase_N"/>
</dbReference>
<reference evidence="8" key="2">
    <citation type="submission" date="2024-10" db="UniProtKB">
        <authorList>
            <consortium name="EnsemblProtists"/>
        </authorList>
    </citation>
    <scope>IDENTIFICATION</scope>
</reference>
<dbReference type="Gene3D" id="3.30.360.10">
    <property type="entry name" value="Dihydrodipicolinate Reductase, domain 2"/>
    <property type="match status" value="1"/>
</dbReference>
<evidence type="ECO:0000313" key="9">
    <source>
        <dbReference type="Proteomes" id="UP000013827"/>
    </source>
</evidence>
<keyword evidence="9" id="KW-1185">Reference proteome</keyword>
<dbReference type="SUPFAM" id="SSF55347">
    <property type="entry name" value="Glyceraldehyde-3-phosphate dehydrogenase-like, C-terminal domain"/>
    <property type="match status" value="1"/>
</dbReference>
<dbReference type="AlphaFoldDB" id="A0A0D3J1F9"/>
<dbReference type="GO" id="GO:0047837">
    <property type="term" value="F:D-xylose 1-dehydrogenase (NADP+) activity"/>
    <property type="evidence" value="ECO:0007669"/>
    <property type="project" value="UniProtKB-EC"/>
</dbReference>
<reference evidence="9" key="1">
    <citation type="journal article" date="2013" name="Nature">
        <title>Pan genome of the phytoplankton Emiliania underpins its global distribution.</title>
        <authorList>
            <person name="Read B.A."/>
            <person name="Kegel J."/>
            <person name="Klute M.J."/>
            <person name="Kuo A."/>
            <person name="Lefebvre S.C."/>
            <person name="Maumus F."/>
            <person name="Mayer C."/>
            <person name="Miller J."/>
            <person name="Monier A."/>
            <person name="Salamov A."/>
            <person name="Young J."/>
            <person name="Aguilar M."/>
            <person name="Claverie J.M."/>
            <person name="Frickenhaus S."/>
            <person name="Gonzalez K."/>
            <person name="Herman E.K."/>
            <person name="Lin Y.C."/>
            <person name="Napier J."/>
            <person name="Ogata H."/>
            <person name="Sarno A.F."/>
            <person name="Shmutz J."/>
            <person name="Schroeder D."/>
            <person name="de Vargas C."/>
            <person name="Verret F."/>
            <person name="von Dassow P."/>
            <person name="Valentin K."/>
            <person name="Van de Peer Y."/>
            <person name="Wheeler G."/>
            <person name="Dacks J.B."/>
            <person name="Delwiche C.F."/>
            <person name="Dyhrman S.T."/>
            <person name="Glockner G."/>
            <person name="John U."/>
            <person name="Richards T."/>
            <person name="Worden A.Z."/>
            <person name="Zhang X."/>
            <person name="Grigoriev I.V."/>
            <person name="Allen A.E."/>
            <person name="Bidle K."/>
            <person name="Borodovsky M."/>
            <person name="Bowler C."/>
            <person name="Brownlee C."/>
            <person name="Cock J.M."/>
            <person name="Elias M."/>
            <person name="Gladyshev V.N."/>
            <person name="Groth M."/>
            <person name="Guda C."/>
            <person name="Hadaegh A."/>
            <person name="Iglesias-Rodriguez M.D."/>
            <person name="Jenkins J."/>
            <person name="Jones B.M."/>
            <person name="Lawson T."/>
            <person name="Leese F."/>
            <person name="Lindquist E."/>
            <person name="Lobanov A."/>
            <person name="Lomsadze A."/>
            <person name="Malik S.B."/>
            <person name="Marsh M.E."/>
            <person name="Mackinder L."/>
            <person name="Mock T."/>
            <person name="Mueller-Roeber B."/>
            <person name="Pagarete A."/>
            <person name="Parker M."/>
            <person name="Probert I."/>
            <person name="Quesneville H."/>
            <person name="Raines C."/>
            <person name="Rensing S.A."/>
            <person name="Riano-Pachon D.M."/>
            <person name="Richier S."/>
            <person name="Rokitta S."/>
            <person name="Shiraiwa Y."/>
            <person name="Soanes D.M."/>
            <person name="van der Giezen M."/>
            <person name="Wahlund T.M."/>
            <person name="Williams B."/>
            <person name="Wilson W."/>
            <person name="Wolfe G."/>
            <person name="Wurch L.L."/>
        </authorList>
    </citation>
    <scope>NUCLEOTIDE SEQUENCE</scope>
</reference>
<dbReference type="RefSeq" id="XP_005769773.1">
    <property type="nucleotide sequence ID" value="XM_005769716.1"/>
</dbReference>
<sequence>MFALFLVSVVAEERRPVRWGILGTGSIASDFGRVLTSMRGDAEVVAVGSRSGDRAAAFAAELGLVGACAHGSYEALVADPAVDVVYVATPSTRHVSDSLLCLRAGKAVLCEKSMAPTAAEAAEVLALARERGLFFLHGVWSRFFPAMRALRELLSSGAIGDVTSAHVSFCQNDGAGSCSALAETGVYCAQFLSWVFGGEEAAVVGAVTERDRGSGHDTHVDATLRCAGGGVGSFECSLRHASPREAIICGSRGVVRVPYPFWCPTQLLVQPMGGAASQAFGAESETSFPLPDGPRGPFHFVHSEGLAYEAAAVHAALRAGRLEVAEFGSEECLRVMKLLDAVARFGAR</sequence>
<dbReference type="GeneID" id="17263494"/>
<evidence type="ECO:0000256" key="3">
    <source>
        <dbReference type="ARBA" id="ARBA00038984"/>
    </source>
</evidence>
<dbReference type="InterPro" id="IPR055170">
    <property type="entry name" value="GFO_IDH_MocA-like_dom"/>
</dbReference>
<keyword evidence="2" id="KW-0560">Oxidoreductase</keyword>
<dbReference type="SUPFAM" id="SSF51735">
    <property type="entry name" value="NAD(P)-binding Rossmann-fold domains"/>
    <property type="match status" value="1"/>
</dbReference>
<dbReference type="Pfam" id="PF22725">
    <property type="entry name" value="GFO_IDH_MocA_C3"/>
    <property type="match status" value="1"/>
</dbReference>
<dbReference type="PaxDb" id="2903-EOD17344"/>
<dbReference type="HOGENOM" id="CLU_023194_7_2_1"/>
<dbReference type="PANTHER" id="PTHR22604">
    <property type="entry name" value="OXIDOREDUCTASES"/>
    <property type="match status" value="1"/>
</dbReference>
<feature type="domain" description="Gfo/Idh/MocA-like oxidoreductase N-terminal" evidence="6">
    <location>
        <begin position="17"/>
        <end position="134"/>
    </location>
</feature>
<dbReference type="EnsemblProtists" id="EOD17344">
    <property type="protein sequence ID" value="EOD17344"/>
    <property type="gene ID" value="EMIHUDRAFT_436368"/>
</dbReference>
<dbReference type="STRING" id="2903.R1E8W7"/>
<dbReference type="KEGG" id="ehx:EMIHUDRAFT_436368"/>
<evidence type="ECO:0000256" key="2">
    <source>
        <dbReference type="ARBA" id="ARBA00023002"/>
    </source>
</evidence>
<comment type="similarity">
    <text evidence="1">Belongs to the Gfo/Idh/MocA family.</text>
</comment>
<protein>
    <recommendedName>
        <fullName evidence="3">D-xylose 1-dehydrogenase (NADP(+), D-xylono-1,5-lactone-forming)</fullName>
        <ecNumber evidence="3">1.1.1.179</ecNumber>
    </recommendedName>
    <alternativeName>
        <fullName evidence="4">D-xylose-NADP dehydrogenase</fullName>
    </alternativeName>
</protein>
<dbReference type="InterPro" id="IPR036291">
    <property type="entry name" value="NAD(P)-bd_dom_sf"/>
</dbReference>
<evidence type="ECO:0000259" key="6">
    <source>
        <dbReference type="Pfam" id="PF01408"/>
    </source>
</evidence>
<proteinExistence type="inferred from homology"/>
<evidence type="ECO:0000256" key="1">
    <source>
        <dbReference type="ARBA" id="ARBA00010928"/>
    </source>
</evidence>